<sequence length="137" mass="16085">MSLYFSAHQFDHAYTARRLRNWETPKWFPSRPRAPCKSPTSIIVNDRGHLLPGMARFPGDSSWGCYVGTWDLPRRITRKTAAEITNPPRERVAVWSRTRPCHEKTHFRTAKRKEEKLTFDHVKGVDHPTDMWHDCSI</sequence>
<dbReference type="InterPro" id="IPR038797">
    <property type="entry name" value="Fltp"/>
</dbReference>
<protein>
    <recommendedName>
        <fullName evidence="2">Cilia- and flagella-associated protein 126</fullName>
    </recommendedName>
</protein>
<reference evidence="3" key="1">
    <citation type="journal article" date="2023" name="IScience">
        <title>Live-bearing cockroach genome reveals convergent evolutionary mechanisms linked to viviparity in insects and beyond.</title>
        <authorList>
            <person name="Fouks B."/>
            <person name="Harrison M.C."/>
            <person name="Mikhailova A.A."/>
            <person name="Marchal E."/>
            <person name="English S."/>
            <person name="Carruthers M."/>
            <person name="Jennings E.C."/>
            <person name="Chiamaka E.L."/>
            <person name="Frigard R.A."/>
            <person name="Pippel M."/>
            <person name="Attardo G.M."/>
            <person name="Benoit J.B."/>
            <person name="Bornberg-Bauer E."/>
            <person name="Tobe S.S."/>
        </authorList>
    </citation>
    <scope>NUCLEOTIDE SEQUENCE</scope>
    <source>
        <strain evidence="3">Stay&amp;Tobe</strain>
    </source>
</reference>
<proteinExistence type="inferred from homology"/>
<dbReference type="EMBL" id="JASPKZ010000805">
    <property type="protein sequence ID" value="KAJ9599472.1"/>
    <property type="molecule type" value="Genomic_DNA"/>
</dbReference>
<dbReference type="GO" id="GO:0036064">
    <property type="term" value="C:ciliary basal body"/>
    <property type="evidence" value="ECO:0007669"/>
    <property type="project" value="TreeGrafter"/>
</dbReference>
<keyword evidence="4" id="KW-1185">Reference proteome</keyword>
<dbReference type="CDD" id="cd23705">
    <property type="entry name" value="Flattop"/>
    <property type="match status" value="1"/>
</dbReference>
<dbReference type="GO" id="GO:0044782">
    <property type="term" value="P:cilium organization"/>
    <property type="evidence" value="ECO:0007669"/>
    <property type="project" value="TreeGrafter"/>
</dbReference>
<evidence type="ECO:0000313" key="3">
    <source>
        <dbReference type="EMBL" id="KAJ9599472.1"/>
    </source>
</evidence>
<accession>A0AAD8ERW0</accession>
<organism evidence="3 4">
    <name type="scientific">Diploptera punctata</name>
    <name type="common">Pacific beetle cockroach</name>
    <dbReference type="NCBI Taxonomy" id="6984"/>
    <lineage>
        <taxon>Eukaryota</taxon>
        <taxon>Metazoa</taxon>
        <taxon>Ecdysozoa</taxon>
        <taxon>Arthropoda</taxon>
        <taxon>Hexapoda</taxon>
        <taxon>Insecta</taxon>
        <taxon>Pterygota</taxon>
        <taxon>Neoptera</taxon>
        <taxon>Polyneoptera</taxon>
        <taxon>Dictyoptera</taxon>
        <taxon>Blattodea</taxon>
        <taxon>Blaberoidea</taxon>
        <taxon>Blaberidae</taxon>
        <taxon>Diplopterinae</taxon>
        <taxon>Diploptera</taxon>
    </lineage>
</organism>
<comment type="caution">
    <text evidence="3">The sequence shown here is derived from an EMBL/GenBank/DDBJ whole genome shotgun (WGS) entry which is preliminary data.</text>
</comment>
<name>A0AAD8ERW0_DIPPU</name>
<evidence type="ECO:0000256" key="2">
    <source>
        <dbReference type="ARBA" id="ARBA00033306"/>
    </source>
</evidence>
<gene>
    <name evidence="3" type="ORF">L9F63_010042</name>
</gene>
<dbReference type="Pfam" id="PF22611">
    <property type="entry name" value="CFAP126"/>
    <property type="match status" value="1"/>
</dbReference>
<dbReference type="Proteomes" id="UP001233999">
    <property type="component" value="Unassembled WGS sequence"/>
</dbReference>
<dbReference type="AlphaFoldDB" id="A0AAD8ERW0"/>
<evidence type="ECO:0000256" key="1">
    <source>
        <dbReference type="ARBA" id="ARBA00009887"/>
    </source>
</evidence>
<reference evidence="3" key="2">
    <citation type="submission" date="2023-05" db="EMBL/GenBank/DDBJ databases">
        <authorList>
            <person name="Fouks B."/>
        </authorList>
    </citation>
    <scope>NUCLEOTIDE SEQUENCE</scope>
    <source>
        <strain evidence="3">Stay&amp;Tobe</strain>
        <tissue evidence="3">Testes</tissue>
    </source>
</reference>
<evidence type="ECO:0000313" key="4">
    <source>
        <dbReference type="Proteomes" id="UP001233999"/>
    </source>
</evidence>
<dbReference type="PANTHER" id="PTHR34639:SF1">
    <property type="entry name" value="PROTEIN FLATTOP"/>
    <property type="match status" value="1"/>
</dbReference>
<dbReference type="PANTHER" id="PTHR34639">
    <property type="entry name" value="PROTEIN FLATTOP"/>
    <property type="match status" value="1"/>
</dbReference>
<comment type="similarity">
    <text evidence="1">Belongs to the Flattop family.</text>
</comment>